<keyword evidence="2" id="KW-0812">Transmembrane</keyword>
<keyword evidence="2" id="KW-1133">Transmembrane helix</keyword>
<proteinExistence type="predicted"/>
<dbReference type="InParanoid" id="A8P548"/>
<evidence type="ECO:0000256" key="1">
    <source>
        <dbReference type="SAM" id="MobiDB-lite"/>
    </source>
</evidence>
<feature type="transmembrane region" description="Helical" evidence="2">
    <location>
        <begin position="118"/>
        <end position="142"/>
    </location>
</feature>
<feature type="compositionally biased region" description="Polar residues" evidence="1">
    <location>
        <begin position="324"/>
        <end position="342"/>
    </location>
</feature>
<dbReference type="EMBL" id="AACS02000011">
    <property type="protein sequence ID" value="EAU82990.2"/>
    <property type="molecule type" value="Genomic_DNA"/>
</dbReference>
<name>A8P548_COPC7</name>
<dbReference type="KEGG" id="cci:CC1G_09252"/>
<reference evidence="3 4" key="1">
    <citation type="journal article" date="2010" name="Proc. Natl. Acad. Sci. U.S.A.">
        <title>Insights into evolution of multicellular fungi from the assembled chromosomes of the mushroom Coprinopsis cinerea (Coprinus cinereus).</title>
        <authorList>
            <person name="Stajich J.E."/>
            <person name="Wilke S.K."/>
            <person name="Ahren D."/>
            <person name="Au C.H."/>
            <person name="Birren B.W."/>
            <person name="Borodovsky M."/>
            <person name="Burns C."/>
            <person name="Canback B."/>
            <person name="Casselton L.A."/>
            <person name="Cheng C.K."/>
            <person name="Deng J."/>
            <person name="Dietrich F.S."/>
            <person name="Fargo D.C."/>
            <person name="Farman M.L."/>
            <person name="Gathman A.C."/>
            <person name="Goldberg J."/>
            <person name="Guigo R."/>
            <person name="Hoegger P.J."/>
            <person name="Hooker J.B."/>
            <person name="Huggins A."/>
            <person name="James T.Y."/>
            <person name="Kamada T."/>
            <person name="Kilaru S."/>
            <person name="Kodira C."/>
            <person name="Kues U."/>
            <person name="Kupfer D."/>
            <person name="Kwan H.S."/>
            <person name="Lomsadze A."/>
            <person name="Li W."/>
            <person name="Lilly W.W."/>
            <person name="Ma L.J."/>
            <person name="Mackey A.J."/>
            <person name="Manning G."/>
            <person name="Martin F."/>
            <person name="Muraguchi H."/>
            <person name="Natvig D.O."/>
            <person name="Palmerini H."/>
            <person name="Ramesh M.A."/>
            <person name="Rehmeyer C.J."/>
            <person name="Roe B.A."/>
            <person name="Shenoy N."/>
            <person name="Stanke M."/>
            <person name="Ter-Hovhannisyan V."/>
            <person name="Tunlid A."/>
            <person name="Velagapudi R."/>
            <person name="Vision T.J."/>
            <person name="Zeng Q."/>
            <person name="Zolan M.E."/>
            <person name="Pukkila P.J."/>
        </authorList>
    </citation>
    <scope>NUCLEOTIDE SEQUENCE [LARGE SCALE GENOMIC DNA]</scope>
    <source>
        <strain evidence="4">Okayama-7 / 130 / ATCC MYA-4618 / FGSC 9003</strain>
    </source>
</reference>
<feature type="transmembrane region" description="Helical" evidence="2">
    <location>
        <begin position="222"/>
        <end position="242"/>
    </location>
</feature>
<evidence type="ECO:0000256" key="2">
    <source>
        <dbReference type="SAM" id="Phobius"/>
    </source>
</evidence>
<dbReference type="VEuPathDB" id="FungiDB:CC1G_09252"/>
<evidence type="ECO:0000313" key="3">
    <source>
        <dbReference type="EMBL" id="EAU82990.2"/>
    </source>
</evidence>
<dbReference type="Proteomes" id="UP000001861">
    <property type="component" value="Unassembled WGS sequence"/>
</dbReference>
<accession>A8P548</accession>
<feature type="transmembrane region" description="Helical" evidence="2">
    <location>
        <begin position="45"/>
        <end position="67"/>
    </location>
</feature>
<dbReference type="RefSeq" id="XP_001838875.2">
    <property type="nucleotide sequence ID" value="XM_001838823.2"/>
</dbReference>
<keyword evidence="2" id="KW-0472">Membrane</keyword>
<gene>
    <name evidence="3" type="ORF">CC1G_09252</name>
</gene>
<comment type="caution">
    <text evidence="3">The sequence shown here is derived from an EMBL/GenBank/DDBJ whole genome shotgun (WGS) entry which is preliminary data.</text>
</comment>
<feature type="transmembrane region" description="Helical" evidence="2">
    <location>
        <begin position="182"/>
        <end position="201"/>
    </location>
</feature>
<dbReference type="HOGENOM" id="CLU_044614_4_0_1"/>
<evidence type="ECO:0000313" key="4">
    <source>
        <dbReference type="Proteomes" id="UP000001861"/>
    </source>
</evidence>
<dbReference type="AlphaFoldDB" id="A8P548"/>
<sequence length="355" mass="38831">MVPPDVGPQISAIVQTAVAGAQIFMCRSIFIRFLQLESHSRRVKLLYLMASFVLCLLSCGGAIASSIAAFDEFTHDSTKGRRPQTSVVLPIARPISSLASIGQRWIGDSLLAYRCWVLWNHCAWIAALPVTLLLLSLGTAIANMAKFGFLYGGLAMSLKFENPEAVTGPNAKPFITVFALDLFAHVLMHVVVTALILWRLIRVRRAMPPSFRAQVEKRYSPVAYMLIESAAFVAITGVPYAVRAIVLYAQESRWAVDLDVPMWVFSIAHTTAIALAPQLIIFHVAAGRCAIRSTTESETLSKGDQTVEEIHRNGRGHGPIFGGRSTSDDSSNIVTVTSNQPRLSGERPRDVESIP</sequence>
<dbReference type="OrthoDB" id="3025589at2759"/>
<evidence type="ECO:0008006" key="5">
    <source>
        <dbReference type="Google" id="ProtNLM"/>
    </source>
</evidence>
<feature type="region of interest" description="Disordered" evidence="1">
    <location>
        <begin position="311"/>
        <end position="355"/>
    </location>
</feature>
<protein>
    <recommendedName>
        <fullName evidence="5">Integral membrane protein</fullName>
    </recommendedName>
</protein>
<dbReference type="GeneID" id="6015470"/>
<feature type="compositionally biased region" description="Basic and acidic residues" evidence="1">
    <location>
        <begin position="344"/>
        <end position="355"/>
    </location>
</feature>
<feature type="transmembrane region" description="Helical" evidence="2">
    <location>
        <begin position="262"/>
        <end position="285"/>
    </location>
</feature>
<keyword evidence="4" id="KW-1185">Reference proteome</keyword>
<organism evidence="3 4">
    <name type="scientific">Coprinopsis cinerea (strain Okayama-7 / 130 / ATCC MYA-4618 / FGSC 9003)</name>
    <name type="common">Inky cap fungus</name>
    <name type="synonym">Hormographiella aspergillata</name>
    <dbReference type="NCBI Taxonomy" id="240176"/>
    <lineage>
        <taxon>Eukaryota</taxon>
        <taxon>Fungi</taxon>
        <taxon>Dikarya</taxon>
        <taxon>Basidiomycota</taxon>
        <taxon>Agaricomycotina</taxon>
        <taxon>Agaricomycetes</taxon>
        <taxon>Agaricomycetidae</taxon>
        <taxon>Agaricales</taxon>
        <taxon>Agaricineae</taxon>
        <taxon>Psathyrellaceae</taxon>
        <taxon>Coprinopsis</taxon>
    </lineage>
</organism>